<dbReference type="GO" id="GO:0016787">
    <property type="term" value="F:hydrolase activity"/>
    <property type="evidence" value="ECO:0007669"/>
    <property type="project" value="UniProtKB-KW"/>
</dbReference>
<dbReference type="PROSITE" id="PS51257">
    <property type="entry name" value="PROKAR_LIPOPROTEIN"/>
    <property type="match status" value="1"/>
</dbReference>
<evidence type="ECO:0000256" key="1">
    <source>
        <dbReference type="ARBA" id="ARBA00000448"/>
    </source>
</evidence>
<dbReference type="Pfam" id="PF00933">
    <property type="entry name" value="Glyco_hydro_3"/>
    <property type="match status" value="1"/>
</dbReference>
<dbReference type="InterPro" id="IPR036962">
    <property type="entry name" value="Glyco_hydro_3_N_sf"/>
</dbReference>
<dbReference type="Gene3D" id="3.20.20.300">
    <property type="entry name" value="Glycoside hydrolase, family 3, N-terminal domain"/>
    <property type="match status" value="1"/>
</dbReference>
<evidence type="ECO:0000256" key="2">
    <source>
        <dbReference type="ARBA" id="ARBA00005336"/>
    </source>
</evidence>
<evidence type="ECO:0000256" key="6">
    <source>
        <dbReference type="ARBA" id="ARBA00023295"/>
    </source>
</evidence>
<evidence type="ECO:0000259" key="9">
    <source>
        <dbReference type="Pfam" id="PF01915"/>
    </source>
</evidence>
<evidence type="ECO:0000256" key="5">
    <source>
        <dbReference type="ARBA" id="ARBA00022801"/>
    </source>
</evidence>
<proteinExistence type="inferred from homology"/>
<protein>
    <recommendedName>
        <fullName evidence="3">beta-glucosidase</fullName>
        <ecNumber evidence="3">3.2.1.21</ecNumber>
    </recommendedName>
</protein>
<dbReference type="InterPro" id="IPR036881">
    <property type="entry name" value="Glyco_hydro_3_C_sf"/>
</dbReference>
<name>A0ABT9IY45_9BACL</name>
<comment type="catalytic activity">
    <reaction evidence="1">
        <text>Hydrolysis of terminal, non-reducing beta-D-glucosyl residues with release of beta-D-glucose.</text>
        <dbReference type="EC" id="3.2.1.21"/>
    </reaction>
</comment>
<dbReference type="InterPro" id="IPR017853">
    <property type="entry name" value="GH"/>
</dbReference>
<evidence type="ECO:0000256" key="4">
    <source>
        <dbReference type="ARBA" id="ARBA00022729"/>
    </source>
</evidence>
<dbReference type="EC" id="3.2.1.21" evidence="3"/>
<keyword evidence="4" id="KW-0732">Signal</keyword>
<keyword evidence="11" id="KW-1185">Reference proteome</keyword>
<dbReference type="InterPro" id="IPR001764">
    <property type="entry name" value="Glyco_hydro_3_N"/>
</dbReference>
<evidence type="ECO:0000259" key="8">
    <source>
        <dbReference type="Pfam" id="PF00933"/>
    </source>
</evidence>
<dbReference type="SUPFAM" id="SSF51445">
    <property type="entry name" value="(Trans)glycosidases"/>
    <property type="match status" value="1"/>
</dbReference>
<dbReference type="Gene3D" id="3.40.50.1700">
    <property type="entry name" value="Glycoside hydrolase family 3 C-terminal domain"/>
    <property type="match status" value="1"/>
</dbReference>
<evidence type="ECO:0000313" key="10">
    <source>
        <dbReference type="EMBL" id="MDP5274233.1"/>
    </source>
</evidence>
<dbReference type="SUPFAM" id="SSF52279">
    <property type="entry name" value="Beta-D-glucan exohydrolase, C-terminal domain"/>
    <property type="match status" value="1"/>
</dbReference>
<keyword evidence="5 7" id="KW-0378">Hydrolase</keyword>
<accession>A0ABT9IY45</accession>
<dbReference type="Proteomes" id="UP001231941">
    <property type="component" value="Unassembled WGS sequence"/>
</dbReference>
<dbReference type="InterPro" id="IPR051915">
    <property type="entry name" value="Cellulose_Degrad_GH3"/>
</dbReference>
<feature type="domain" description="Glycoside hydrolase family 3 N-terminal" evidence="8">
    <location>
        <begin position="59"/>
        <end position="372"/>
    </location>
</feature>
<dbReference type="InterPro" id="IPR019800">
    <property type="entry name" value="Glyco_hydro_3_AS"/>
</dbReference>
<keyword evidence="6 7" id="KW-0326">Glycosidase</keyword>
<dbReference type="PANTHER" id="PTHR30620:SF16">
    <property type="entry name" value="LYSOSOMAL BETA GLUCOSIDASE"/>
    <property type="match status" value="1"/>
</dbReference>
<reference evidence="10 11" key="1">
    <citation type="submission" date="2023-08" db="EMBL/GenBank/DDBJ databases">
        <authorList>
            <person name="Park J.-S."/>
        </authorList>
    </citation>
    <scope>NUCLEOTIDE SEQUENCE [LARGE SCALE GENOMIC DNA]</scope>
    <source>
        <strain evidence="10 11">2205SS18-9</strain>
    </source>
</reference>
<gene>
    <name evidence="10" type="ORF">Q5Y73_08945</name>
</gene>
<dbReference type="PANTHER" id="PTHR30620">
    <property type="entry name" value="PERIPLASMIC BETA-GLUCOSIDASE-RELATED"/>
    <property type="match status" value="1"/>
</dbReference>
<dbReference type="PRINTS" id="PR00133">
    <property type="entry name" value="GLHYDRLASE3"/>
</dbReference>
<dbReference type="EMBL" id="JAVAMP010000002">
    <property type="protein sequence ID" value="MDP5274233.1"/>
    <property type="molecule type" value="Genomic_DNA"/>
</dbReference>
<sequence length="614" mass="67535">MSIQFKRLMLIIIIALVVVALIGCVDESNGDLKEVDKSIYMNPDIAIDERVENLLSQMTLEEKIGQMTQVDRQFLKNEKEITKRNIGSILSGGGSAPEPNIPEAWVKMIHEFQSAALDTRLSIPVIYGIDAVHGNNNVYGATIFPHNIGLGATRNPQLVKDIGEITAKEVVGTGIHWTFSPCVCVAENERWGRTYESFSEDPEIVRSFTTIIEGYQGDNLNEPTSILATAKHWVGDGATLNGTDQGDAVISEEQLRTKHISPFEDAIDKGVGSIMVSFSSWNGDKLHGHKYLITDVLKDELGFTGFVVSDWAGVNQISENYSEAVRSAINAGVDMVMVPDDYTFFMETLYEEVDEERVSLARIDDAVRRILTKKYELGLFEKPYPDQSYTSSIGSKEHREVARKAVQQSLVLLKNEHNTLPLSKDIKKLFVAGDNANDIGNQSGGWTISWQGESGDITPGTTILEGIQQAVSPDTSVTFEQTGRGIDSSYDAAIIVIGETPYTEGLGDRPDFLGLEQKDIELLEKTKETGVPTVVVLVSGRPMIVTEQIESSDAFVAAWLPGTEGNGVADVLFGDLNFTGKLPMSWPRLEEQIPINIGDENYNPLFPLGFGLTY</sequence>
<dbReference type="InterPro" id="IPR002772">
    <property type="entry name" value="Glyco_hydro_3_C"/>
</dbReference>
<dbReference type="PROSITE" id="PS00775">
    <property type="entry name" value="GLYCOSYL_HYDROL_F3"/>
    <property type="match status" value="1"/>
</dbReference>
<comment type="similarity">
    <text evidence="2 7">Belongs to the glycosyl hydrolase 3 family.</text>
</comment>
<organism evidence="10 11">
    <name type="scientific">Chengkuizengella axinellae</name>
    <dbReference type="NCBI Taxonomy" id="3064388"/>
    <lineage>
        <taxon>Bacteria</taxon>
        <taxon>Bacillati</taxon>
        <taxon>Bacillota</taxon>
        <taxon>Bacilli</taxon>
        <taxon>Bacillales</taxon>
        <taxon>Paenibacillaceae</taxon>
        <taxon>Chengkuizengella</taxon>
    </lineage>
</organism>
<evidence type="ECO:0000256" key="3">
    <source>
        <dbReference type="ARBA" id="ARBA00012744"/>
    </source>
</evidence>
<evidence type="ECO:0000256" key="7">
    <source>
        <dbReference type="RuleBase" id="RU361161"/>
    </source>
</evidence>
<dbReference type="Pfam" id="PF01915">
    <property type="entry name" value="Glyco_hydro_3_C"/>
    <property type="match status" value="1"/>
</dbReference>
<comment type="caution">
    <text evidence="10">The sequence shown here is derived from an EMBL/GenBank/DDBJ whole genome shotgun (WGS) entry which is preliminary data.</text>
</comment>
<feature type="domain" description="Glycoside hydrolase family 3 C-terminal" evidence="9">
    <location>
        <begin position="410"/>
        <end position="614"/>
    </location>
</feature>
<dbReference type="RefSeq" id="WP_305991518.1">
    <property type="nucleotide sequence ID" value="NZ_JAVAMP010000002.1"/>
</dbReference>
<evidence type="ECO:0000313" key="11">
    <source>
        <dbReference type="Proteomes" id="UP001231941"/>
    </source>
</evidence>